<keyword evidence="6" id="KW-0325">Glycoprotein</keyword>
<proteinExistence type="predicted"/>
<accession>A0A9N8ENQ2</accession>
<reference evidence="10" key="1">
    <citation type="submission" date="2020-06" db="EMBL/GenBank/DDBJ databases">
        <authorList>
            <consortium name="Plant Systems Biology data submission"/>
        </authorList>
    </citation>
    <scope>NUCLEOTIDE SEQUENCE</scope>
    <source>
        <strain evidence="10">D6</strain>
    </source>
</reference>
<evidence type="ECO:0000259" key="9">
    <source>
        <dbReference type="PROSITE" id="PS51212"/>
    </source>
</evidence>
<feature type="domain" description="WSC" evidence="9">
    <location>
        <begin position="1594"/>
        <end position="1685"/>
    </location>
</feature>
<feature type="domain" description="WSC" evidence="9">
    <location>
        <begin position="1863"/>
        <end position="1956"/>
    </location>
</feature>
<evidence type="ECO:0000256" key="3">
    <source>
        <dbReference type="ARBA" id="ARBA00022729"/>
    </source>
</evidence>
<keyword evidence="2" id="KW-0812">Transmembrane</keyword>
<dbReference type="PANTHER" id="PTHR24269:SF16">
    <property type="entry name" value="PROTEIN SLG1"/>
    <property type="match status" value="1"/>
</dbReference>
<evidence type="ECO:0000256" key="8">
    <source>
        <dbReference type="SAM" id="SignalP"/>
    </source>
</evidence>
<dbReference type="PROSITE" id="PS51212">
    <property type="entry name" value="WSC"/>
    <property type="match status" value="3"/>
</dbReference>
<dbReference type="InterPro" id="IPR051836">
    <property type="entry name" value="Kremen_rcpt"/>
</dbReference>
<feature type="region of interest" description="Disordered" evidence="7">
    <location>
        <begin position="1542"/>
        <end position="1568"/>
    </location>
</feature>
<dbReference type="OrthoDB" id="5946080at2759"/>
<feature type="chain" id="PRO_5040342923" evidence="8">
    <location>
        <begin position="18"/>
        <end position="1958"/>
    </location>
</feature>
<evidence type="ECO:0000256" key="6">
    <source>
        <dbReference type="ARBA" id="ARBA00023180"/>
    </source>
</evidence>
<evidence type="ECO:0000256" key="7">
    <source>
        <dbReference type="SAM" id="MobiDB-lite"/>
    </source>
</evidence>
<dbReference type="SMART" id="SM00321">
    <property type="entry name" value="WSC"/>
    <property type="match status" value="4"/>
</dbReference>
<name>A0A9N8ENQ2_9STRA</name>
<keyword evidence="3 8" id="KW-0732">Signal</keyword>
<feature type="signal peptide" evidence="8">
    <location>
        <begin position="1"/>
        <end position="17"/>
    </location>
</feature>
<protein>
    <submittedName>
        <fullName evidence="10">Glyoxal oxidase N-terminus</fullName>
    </submittedName>
</protein>
<dbReference type="InterPro" id="IPR002889">
    <property type="entry name" value="WSC_carb-bd"/>
</dbReference>
<evidence type="ECO:0000256" key="2">
    <source>
        <dbReference type="ARBA" id="ARBA00022692"/>
    </source>
</evidence>
<keyword evidence="4" id="KW-1133">Transmembrane helix</keyword>
<keyword evidence="11" id="KW-1185">Reference proteome</keyword>
<feature type="compositionally biased region" description="Low complexity" evidence="7">
    <location>
        <begin position="1543"/>
        <end position="1555"/>
    </location>
</feature>
<evidence type="ECO:0000313" key="10">
    <source>
        <dbReference type="EMBL" id="CAB9521885.1"/>
    </source>
</evidence>
<feature type="domain" description="WSC" evidence="9">
    <location>
        <begin position="1692"/>
        <end position="1783"/>
    </location>
</feature>
<evidence type="ECO:0000256" key="5">
    <source>
        <dbReference type="ARBA" id="ARBA00023136"/>
    </source>
</evidence>
<evidence type="ECO:0000256" key="4">
    <source>
        <dbReference type="ARBA" id="ARBA00022989"/>
    </source>
</evidence>
<dbReference type="EMBL" id="CAICTM010001243">
    <property type="protein sequence ID" value="CAB9521885.1"/>
    <property type="molecule type" value="Genomic_DNA"/>
</dbReference>
<evidence type="ECO:0000313" key="11">
    <source>
        <dbReference type="Proteomes" id="UP001153069"/>
    </source>
</evidence>
<organism evidence="10 11">
    <name type="scientific">Seminavis robusta</name>
    <dbReference type="NCBI Taxonomy" id="568900"/>
    <lineage>
        <taxon>Eukaryota</taxon>
        <taxon>Sar</taxon>
        <taxon>Stramenopiles</taxon>
        <taxon>Ochrophyta</taxon>
        <taxon>Bacillariophyta</taxon>
        <taxon>Bacillariophyceae</taxon>
        <taxon>Bacillariophycidae</taxon>
        <taxon>Naviculales</taxon>
        <taxon>Naviculaceae</taxon>
        <taxon>Seminavis</taxon>
    </lineage>
</organism>
<dbReference type="Proteomes" id="UP001153069">
    <property type="component" value="Unassembled WGS sequence"/>
</dbReference>
<gene>
    <name evidence="10" type="ORF">SEMRO_1245_G255670.1</name>
</gene>
<sequence length="1958" mass="219541">MKIVLTAVGFLVASVAGDGIRGGVLQDEISVWADHGAKEEDVGVLDGGTHGAEAEDGGEDGAMFAVPWDDDIEFDEEKYLDAGDNALPWVVDGVGFSSVDEYLEYAHGRRVTDHPYFRRMLDENGDPVAPSNKDFTELLVAELEYQRAVNGTVDPLEAMASVAQQVVFKAIEADETGDNRTEWIMEHLTISEQGTPEALEMAKIIAENANHTACEIPGECVTQARLKIVKNWIEGYLNNCMQTGTELDLDDMYQRLFAETDVDPQSADELIQSSPAIRDQIDYMIQEADIAARENELAPRAELVEKALIDAGNNMTDFEDTLEEIGFSEEEVSVLLRSLAPERLAKVEEAIRKPKEDYEAQVYYAFEKLANGDNHTYFEEAESTEGERRLNYVPRPDDMRIEDHQRMFKDKIQRRRRLSVLPQDTADFESRLRDHVEELQGHARELTLSCDAGESSAECLADGLVEYADKIEGLIGTGGSLVNNLSSLSTLLTSLANSQGAIDDVDFMADSVYVAFKIAAKFPSVGTIFKVIENALKPIKEMISKVDQKADRFKSNILNVWKNSIEVVEKVMETFDSSKLFALRTGANVLAAARDSVCVTTMIEHVGGNVLDTMEFVIDHFRKYLETFYNSMKRLDDVLNSQAWKDIQQTLSDIVSQVEPLDIALKPLNGIVDLLKEEVEIKPWASLPIKQQQFGKNQCPSGYHRGLDQRICWENNSKDWVYWPLSIPPKMMWPCSRGNMGKVGYDGVCANSSYRRNECKLKWYWNYKKIRLCRPFKCWDEKIPWGGKFRCERSRYRAEWWTAPRLRCAENCRSGYSNVVPGRCFKKSCPHGWSHKVLPSLCFPRTNDRRFWKYQAKKDDHNLLCKKYNGRKRDGTGFTQDIFGTCFGTCAAGETLILGWCVPLGSVWLSLQDITNAFTKIFDFIEGLPIVKEILAFIDDVIRAVLGDIIDIMEDQIKKLLNLPTFPDIDLDLLPFKPFDLIPLDMPELPEIAAFTNLPGQLYGDFINQVPAPFKYIGDCATDIECVAKQLGVDMTEMLDTLADVAEALDGIEEYIGGIVDGINCTAFTNKTLPVSDVLAKMNLPDCNDCDIEIPWCEQWDLSGIQQPMDDITGMFKSLLNGPDRRRLLGINYVDMGLDSDTTGWMPLLALELDLQALGNMHSRQASAEYNIFTFINRGRITSNDIGWSNSYSSGRYAANDKIPVGFHFRFETKFFFSLGLIQENGEIKFGMDVGAHLEGRFARSLGPYQMIKKAIELAEDINEVIYEHGMDGYIMCELKWKEFGTRSRSHKYFAACNKLREAHRDVGSANRDYPECKTSEMGKLRDKAYEFRFKNLDKATTKKIIDCVDYWVLKTKDVRNLVSQYHNEKVYVDIANDNHGLFPWDPIRAYREKIGYGQDFNEHGGIRRFLKLHSGMITRQLGSKLAPIYKIGQDSFSEMINFGAGFEVKDHDYGARFGPYAQVGSLGFPQDWTFQEAFQMWDFGELSLSQVFDIVNSRRNGDPVGSVLASGTNDVSTGQFFRIEVRGVIDPVGLVEGIHSNPTVTPGTPTGAPTVGPPTYQPSSYPSPSSYLLGASQRQASMQLVASTPETDEPMYVGCYKDTNDRGLPVFQGNMYPIDTCTATCKLGGYHFAAMQNWKECFCGAATAEFDKHGHALEMDCKSRCKDKNGYCGAGRRNSVWTTGFSGQDQQANYVGCFMDAKSPRALTHRIGPGKSIDDCRTECHDLNFKYAALQNADYCFCGNAGYDMHSSKLPESNCQKDCKYGSGKCGGGYRNSVYLTGYKPSSEYIGCFKDSSPRALEVHLGNGFTLDGCIEDCFNKGFKYAGLQFKSECRCGHTGYDKYGGVRPGRNSVYATGFEPIAEYKGCYKDQSDRALSHKVGPNQSLDECKTKCQDKGYYYFALQSGNYCFCGAFDDDFDKYGKVNDSECDGKACKGGGNTGCGGGWRNALWKTGLK</sequence>
<evidence type="ECO:0000256" key="1">
    <source>
        <dbReference type="ARBA" id="ARBA00004167"/>
    </source>
</evidence>
<comment type="subcellular location">
    <subcellularLocation>
        <location evidence="1">Membrane</location>
        <topology evidence="1">Single-pass membrane protein</topology>
    </subcellularLocation>
</comment>
<dbReference type="GO" id="GO:0005886">
    <property type="term" value="C:plasma membrane"/>
    <property type="evidence" value="ECO:0007669"/>
    <property type="project" value="TreeGrafter"/>
</dbReference>
<keyword evidence="5" id="KW-0472">Membrane</keyword>
<dbReference type="PANTHER" id="PTHR24269">
    <property type="entry name" value="KREMEN PROTEIN"/>
    <property type="match status" value="1"/>
</dbReference>
<comment type="caution">
    <text evidence="10">The sequence shown here is derived from an EMBL/GenBank/DDBJ whole genome shotgun (WGS) entry which is preliminary data.</text>
</comment>
<dbReference type="Pfam" id="PF01822">
    <property type="entry name" value="WSC"/>
    <property type="match status" value="4"/>
</dbReference>